<feature type="region of interest" description="Disordered" evidence="2">
    <location>
        <begin position="1"/>
        <end position="73"/>
    </location>
</feature>
<evidence type="ECO:0000256" key="1">
    <source>
        <dbReference type="PROSITE-ProRule" id="PRU00042"/>
    </source>
</evidence>
<dbReference type="VEuPathDB" id="FungiDB:CXQ85_003440"/>
<feature type="compositionally biased region" description="Polar residues" evidence="2">
    <location>
        <begin position="54"/>
        <end position="69"/>
    </location>
</feature>
<comment type="caution">
    <text evidence="4">The sequence shown here is derived from an EMBL/GenBank/DDBJ whole genome shotgun (WGS) entry which is preliminary data.</text>
</comment>
<dbReference type="RefSeq" id="XP_025340533.1">
    <property type="nucleotide sequence ID" value="XM_025487085.1"/>
</dbReference>
<dbReference type="GeneID" id="37008771"/>
<feature type="compositionally biased region" description="Low complexity" evidence="2">
    <location>
        <begin position="199"/>
        <end position="208"/>
    </location>
</feature>
<dbReference type="Proteomes" id="UP000244309">
    <property type="component" value="Unassembled WGS sequence"/>
</dbReference>
<sequence length="262" mass="29335">MSSHVQHPYARRNSAASPYSIPANHNHRPHLPSSHHGPSGHAHDHLHSQMHAHSYSTKSPSRLSQSGPSVSRGFAARRISEGESGRMKSQLNCEECGKGYKHVSSLAKHLWEHTPEWKMTKKFVMSKHQQVQLLEAASILVGMNDPVPEDGVSEPSSLRMQRRLSQRAFSPQQDSLRFNDSFGSSNGFEVEQRSHSISDRSSSISGHPPSAVEISRLYPGHVGGYIDVPSREHIVRRRESEVKEEDEENEAESDEEIIGKME</sequence>
<name>A0A2V1AQT4_9ASCO</name>
<accession>A0A2V1AQT4</accession>
<dbReference type="InterPro" id="IPR013087">
    <property type="entry name" value="Znf_C2H2_type"/>
</dbReference>
<evidence type="ECO:0000313" key="4">
    <source>
        <dbReference type="EMBL" id="PVH19593.1"/>
    </source>
</evidence>
<dbReference type="PROSITE" id="PS50157">
    <property type="entry name" value="ZINC_FINGER_C2H2_2"/>
    <property type="match status" value="1"/>
</dbReference>
<evidence type="ECO:0000259" key="3">
    <source>
        <dbReference type="PROSITE" id="PS50157"/>
    </source>
</evidence>
<proteinExistence type="predicted"/>
<evidence type="ECO:0000256" key="2">
    <source>
        <dbReference type="SAM" id="MobiDB-lite"/>
    </source>
</evidence>
<reference evidence="4 5" key="1">
    <citation type="submission" date="2017-12" db="EMBL/GenBank/DDBJ databases">
        <title>Genome Sequence of a Multidrug-Resistant Candida haemulonii Isolate from a Patient with Chronic Leg Ulcers in Israel.</title>
        <authorList>
            <person name="Chow N.A."/>
            <person name="Gade L."/>
            <person name="Batra D."/>
            <person name="Rowe L.A."/>
            <person name="Ben-Ami R."/>
            <person name="Loparev V.N."/>
            <person name="Litvintseva A.P."/>
        </authorList>
    </citation>
    <scope>NUCLEOTIDE SEQUENCE [LARGE SCALE GENOMIC DNA]</scope>
    <source>
        <strain evidence="4 5">B11899</strain>
    </source>
</reference>
<dbReference type="GO" id="GO:0008270">
    <property type="term" value="F:zinc ion binding"/>
    <property type="evidence" value="ECO:0007669"/>
    <property type="project" value="UniProtKB-KW"/>
</dbReference>
<keyword evidence="5" id="KW-1185">Reference proteome</keyword>
<protein>
    <recommendedName>
        <fullName evidence="3">C2H2-type domain-containing protein</fullName>
    </recommendedName>
</protein>
<feature type="region of interest" description="Disordered" evidence="2">
    <location>
        <begin position="163"/>
        <end position="208"/>
    </location>
</feature>
<dbReference type="AlphaFoldDB" id="A0A2V1AQT4"/>
<keyword evidence="1" id="KW-0863">Zinc-finger</keyword>
<keyword evidence="1" id="KW-0862">Zinc</keyword>
<feature type="region of interest" description="Disordered" evidence="2">
    <location>
        <begin position="230"/>
        <end position="262"/>
    </location>
</feature>
<keyword evidence="1" id="KW-0479">Metal-binding</keyword>
<feature type="compositionally biased region" description="Acidic residues" evidence="2">
    <location>
        <begin position="242"/>
        <end position="256"/>
    </location>
</feature>
<dbReference type="EMBL" id="PKFO01000002">
    <property type="protein sequence ID" value="PVH19593.1"/>
    <property type="molecule type" value="Genomic_DNA"/>
</dbReference>
<dbReference type="PROSITE" id="PS00028">
    <property type="entry name" value="ZINC_FINGER_C2H2_1"/>
    <property type="match status" value="1"/>
</dbReference>
<feature type="domain" description="C2H2-type" evidence="3">
    <location>
        <begin position="91"/>
        <end position="118"/>
    </location>
</feature>
<dbReference type="OrthoDB" id="2152896at2759"/>
<gene>
    <name evidence="4" type="ORF">CXQ85_003440</name>
</gene>
<feature type="compositionally biased region" description="Basic and acidic residues" evidence="2">
    <location>
        <begin position="230"/>
        <end position="241"/>
    </location>
</feature>
<evidence type="ECO:0000313" key="5">
    <source>
        <dbReference type="Proteomes" id="UP000244309"/>
    </source>
</evidence>
<feature type="compositionally biased region" description="Low complexity" evidence="2">
    <location>
        <begin position="31"/>
        <end position="40"/>
    </location>
</feature>
<feature type="compositionally biased region" description="Polar residues" evidence="2">
    <location>
        <begin position="168"/>
        <end position="187"/>
    </location>
</feature>
<organism evidence="4 5">
    <name type="scientific">Candidozyma haemuli</name>
    <dbReference type="NCBI Taxonomy" id="45357"/>
    <lineage>
        <taxon>Eukaryota</taxon>
        <taxon>Fungi</taxon>
        <taxon>Dikarya</taxon>
        <taxon>Ascomycota</taxon>
        <taxon>Saccharomycotina</taxon>
        <taxon>Pichiomycetes</taxon>
        <taxon>Metschnikowiaceae</taxon>
        <taxon>Candidozyma</taxon>
    </lineage>
</organism>